<gene>
    <name evidence="2" type="ORF">BGZ95_004717</name>
</gene>
<protein>
    <recommendedName>
        <fullName evidence="1">Sacsin/Nov domain-containing protein</fullName>
    </recommendedName>
</protein>
<dbReference type="SUPFAM" id="SSF55874">
    <property type="entry name" value="ATPase domain of HSP90 chaperone/DNA topoisomerase II/histidine kinase"/>
    <property type="match status" value="1"/>
</dbReference>
<dbReference type="InterPro" id="IPR058210">
    <property type="entry name" value="SACS/Nov_dom"/>
</dbReference>
<feature type="domain" description="Sacsin/Nov" evidence="1">
    <location>
        <begin position="16"/>
        <end position="268"/>
    </location>
</feature>
<reference evidence="2" key="1">
    <citation type="journal article" date="2020" name="Fungal Divers.">
        <title>Resolving the Mortierellaceae phylogeny through synthesis of multi-gene phylogenetics and phylogenomics.</title>
        <authorList>
            <person name="Vandepol N."/>
            <person name="Liber J."/>
            <person name="Desiro A."/>
            <person name="Na H."/>
            <person name="Kennedy M."/>
            <person name="Barry K."/>
            <person name="Grigoriev I.V."/>
            <person name="Miller A.N."/>
            <person name="O'Donnell K."/>
            <person name="Stajich J.E."/>
            <person name="Bonito G."/>
        </authorList>
    </citation>
    <scope>NUCLEOTIDE SEQUENCE</scope>
    <source>
        <strain evidence="2">NRRL 28262</strain>
    </source>
</reference>
<name>A0AAD4D4S7_9FUNG</name>
<proteinExistence type="predicted"/>
<dbReference type="Gene3D" id="3.30.565.10">
    <property type="entry name" value="Histidine kinase-like ATPase, C-terminal domain"/>
    <property type="match status" value="1"/>
</dbReference>
<evidence type="ECO:0000259" key="1">
    <source>
        <dbReference type="Pfam" id="PF25794"/>
    </source>
</evidence>
<dbReference type="InterPro" id="IPR052972">
    <property type="entry name" value="Sacsin_chaperone_reg"/>
</dbReference>
<dbReference type="Proteomes" id="UP001194580">
    <property type="component" value="Unassembled WGS sequence"/>
</dbReference>
<dbReference type="InterPro" id="IPR036890">
    <property type="entry name" value="HATPase_C_sf"/>
</dbReference>
<dbReference type="NCBIfam" id="NF047352">
    <property type="entry name" value="P_loop_sacsin"/>
    <property type="match status" value="1"/>
</dbReference>
<keyword evidence="3" id="KW-1185">Reference proteome</keyword>
<evidence type="ECO:0000313" key="2">
    <source>
        <dbReference type="EMBL" id="KAG0259332.1"/>
    </source>
</evidence>
<evidence type="ECO:0000313" key="3">
    <source>
        <dbReference type="Proteomes" id="UP001194580"/>
    </source>
</evidence>
<comment type="caution">
    <text evidence="2">The sequence shown here is derived from an EMBL/GenBank/DDBJ whole genome shotgun (WGS) entry which is preliminary data.</text>
</comment>
<dbReference type="AlphaFoldDB" id="A0AAD4D4S7"/>
<sequence length="349" mass="39535">MAKEHELEDFRSHGIREPLTTRIASILRAYPDSTQIARELLQNSDDAKSTVQWYLLDHHHHAKLARSNGDAKLKLFHEDLEEYMGPALLAGSDSVFEEKDFLSLKNLASSEKKGDESKIGQMGIGFNSIYHLTDCPSFISGDQLMMIEPHERTFNGVRSEFNEGAVRGNFLKGSQGVKKFPDQLKAFSVLEDIDFTKPYNGTIFRLPLRTPKQAKVSLLSKYSHTPQEILQMLMELKGEALKAILFLKHVQKILIYERKEDQDTPTKLFEIDIVNAAEVGAQRSQLLDDFKNHVQSAGSLDQDAILQCSVRPTFRMTHGDGRITEETWQVTTRIGNIDKTRAAMLKDSN</sequence>
<dbReference type="GO" id="GO:0030544">
    <property type="term" value="F:Hsp70 protein binding"/>
    <property type="evidence" value="ECO:0007669"/>
    <property type="project" value="TreeGrafter"/>
</dbReference>
<dbReference type="Pfam" id="PF25794">
    <property type="entry name" value="SACS"/>
    <property type="match status" value="1"/>
</dbReference>
<dbReference type="EMBL" id="JAAAIL010002204">
    <property type="protein sequence ID" value="KAG0259332.1"/>
    <property type="molecule type" value="Genomic_DNA"/>
</dbReference>
<accession>A0AAD4D4S7</accession>
<feature type="non-terminal residue" evidence="2">
    <location>
        <position position="349"/>
    </location>
</feature>
<dbReference type="PANTHER" id="PTHR15600:SF42">
    <property type="entry name" value="SACSIN"/>
    <property type="match status" value="1"/>
</dbReference>
<organism evidence="2 3">
    <name type="scientific">Linnemannia exigua</name>
    <dbReference type="NCBI Taxonomy" id="604196"/>
    <lineage>
        <taxon>Eukaryota</taxon>
        <taxon>Fungi</taxon>
        <taxon>Fungi incertae sedis</taxon>
        <taxon>Mucoromycota</taxon>
        <taxon>Mortierellomycotina</taxon>
        <taxon>Mortierellomycetes</taxon>
        <taxon>Mortierellales</taxon>
        <taxon>Mortierellaceae</taxon>
        <taxon>Linnemannia</taxon>
    </lineage>
</organism>
<dbReference type="PANTHER" id="PTHR15600">
    <property type="entry name" value="SACSIN"/>
    <property type="match status" value="1"/>
</dbReference>